<name>A0A5A7Q6Z9_STRAF</name>
<dbReference type="OrthoDB" id="540503at2759"/>
<dbReference type="Pfam" id="PF03407">
    <property type="entry name" value="Nucleotid_trans"/>
    <property type="match status" value="1"/>
</dbReference>
<evidence type="ECO:0000313" key="3">
    <source>
        <dbReference type="Proteomes" id="UP000325081"/>
    </source>
</evidence>
<dbReference type="InterPro" id="IPR044821">
    <property type="entry name" value="At1g28695/At4g15970-like"/>
</dbReference>
<dbReference type="PANTHER" id="PTHR46038:SF13">
    <property type="entry name" value="GLYCOSYLTRANSFERASE"/>
    <property type="match status" value="1"/>
</dbReference>
<keyword evidence="2" id="KW-0808">Transferase</keyword>
<dbReference type="Proteomes" id="UP000325081">
    <property type="component" value="Unassembled WGS sequence"/>
</dbReference>
<proteinExistence type="predicted"/>
<comment type="caution">
    <text evidence="2">The sequence shown here is derived from an EMBL/GenBank/DDBJ whole genome shotgun (WGS) entry which is preliminary data.</text>
</comment>
<dbReference type="InterPro" id="IPR005069">
    <property type="entry name" value="Nucl-diP-sugar_transferase"/>
</dbReference>
<dbReference type="PANTHER" id="PTHR46038">
    <property type="entry name" value="EXPRESSED PROTEIN-RELATED"/>
    <property type="match status" value="1"/>
</dbReference>
<protein>
    <submittedName>
        <fullName evidence="2">Nucleotide-diphospho-sugar transferase family protein</fullName>
    </submittedName>
</protein>
<evidence type="ECO:0000313" key="2">
    <source>
        <dbReference type="EMBL" id="GER39801.1"/>
    </source>
</evidence>
<dbReference type="GO" id="GO:0016740">
    <property type="term" value="F:transferase activity"/>
    <property type="evidence" value="ECO:0007669"/>
    <property type="project" value="UniProtKB-KW"/>
</dbReference>
<dbReference type="AlphaFoldDB" id="A0A5A7Q6Z9"/>
<feature type="domain" description="Nucleotide-diphospho-sugar transferase" evidence="1">
    <location>
        <begin position="69"/>
        <end position="112"/>
    </location>
</feature>
<sequence>MKASAFSTDEVSFSCYNNFIYVKTYCYKFQKTSIFSLSFSCPSHVGAECRHNVAKSLKPFPTLLHSHKLPNIIKFLHTVYYGGFSSQSKDLNLVCTMHANCCAGLDSKIQDLRILLDEWRNYSSLLKD</sequence>
<organism evidence="2 3">
    <name type="scientific">Striga asiatica</name>
    <name type="common">Asiatic witchweed</name>
    <name type="synonym">Buchnera asiatica</name>
    <dbReference type="NCBI Taxonomy" id="4170"/>
    <lineage>
        <taxon>Eukaryota</taxon>
        <taxon>Viridiplantae</taxon>
        <taxon>Streptophyta</taxon>
        <taxon>Embryophyta</taxon>
        <taxon>Tracheophyta</taxon>
        <taxon>Spermatophyta</taxon>
        <taxon>Magnoliopsida</taxon>
        <taxon>eudicotyledons</taxon>
        <taxon>Gunneridae</taxon>
        <taxon>Pentapetalae</taxon>
        <taxon>asterids</taxon>
        <taxon>lamiids</taxon>
        <taxon>Lamiales</taxon>
        <taxon>Orobanchaceae</taxon>
        <taxon>Buchnereae</taxon>
        <taxon>Striga</taxon>
    </lineage>
</organism>
<dbReference type="EMBL" id="BKCP01005738">
    <property type="protein sequence ID" value="GER39801.1"/>
    <property type="molecule type" value="Genomic_DNA"/>
</dbReference>
<feature type="non-terminal residue" evidence="2">
    <location>
        <position position="128"/>
    </location>
</feature>
<keyword evidence="3" id="KW-1185">Reference proteome</keyword>
<gene>
    <name evidence="2" type="ORF">STAS_16445</name>
</gene>
<evidence type="ECO:0000259" key="1">
    <source>
        <dbReference type="Pfam" id="PF03407"/>
    </source>
</evidence>
<reference evidence="3" key="1">
    <citation type="journal article" date="2019" name="Curr. Biol.">
        <title>Genome Sequence of Striga asiatica Provides Insight into the Evolution of Plant Parasitism.</title>
        <authorList>
            <person name="Yoshida S."/>
            <person name="Kim S."/>
            <person name="Wafula E.K."/>
            <person name="Tanskanen J."/>
            <person name="Kim Y.M."/>
            <person name="Honaas L."/>
            <person name="Yang Z."/>
            <person name="Spallek T."/>
            <person name="Conn C.E."/>
            <person name="Ichihashi Y."/>
            <person name="Cheong K."/>
            <person name="Cui S."/>
            <person name="Der J.P."/>
            <person name="Gundlach H."/>
            <person name="Jiao Y."/>
            <person name="Hori C."/>
            <person name="Ishida J.K."/>
            <person name="Kasahara H."/>
            <person name="Kiba T."/>
            <person name="Kim M.S."/>
            <person name="Koo N."/>
            <person name="Laohavisit A."/>
            <person name="Lee Y.H."/>
            <person name="Lumba S."/>
            <person name="McCourt P."/>
            <person name="Mortimer J.C."/>
            <person name="Mutuku J.M."/>
            <person name="Nomura T."/>
            <person name="Sasaki-Sekimoto Y."/>
            <person name="Seto Y."/>
            <person name="Wang Y."/>
            <person name="Wakatake T."/>
            <person name="Sakakibara H."/>
            <person name="Demura T."/>
            <person name="Yamaguchi S."/>
            <person name="Yoneyama K."/>
            <person name="Manabe R.I."/>
            <person name="Nelson D.C."/>
            <person name="Schulman A.H."/>
            <person name="Timko M.P."/>
            <person name="dePamphilis C.W."/>
            <person name="Choi D."/>
            <person name="Shirasu K."/>
        </authorList>
    </citation>
    <scope>NUCLEOTIDE SEQUENCE [LARGE SCALE GENOMIC DNA]</scope>
    <source>
        <strain evidence="3">cv. UVA1</strain>
    </source>
</reference>
<accession>A0A5A7Q6Z9</accession>